<evidence type="ECO:0000313" key="5">
    <source>
        <dbReference type="Proteomes" id="UP000004995"/>
    </source>
</evidence>
<dbReference type="PANTHER" id="PTHR26379">
    <property type="entry name" value="BTB/POZ AND MATH DOMAIN-CONTAINING PROTEIN 1"/>
    <property type="match status" value="1"/>
</dbReference>
<organism evidence="3">
    <name type="scientific">Setaria italica</name>
    <name type="common">Foxtail millet</name>
    <name type="synonym">Panicum italicum</name>
    <dbReference type="NCBI Taxonomy" id="4555"/>
    <lineage>
        <taxon>Eukaryota</taxon>
        <taxon>Viridiplantae</taxon>
        <taxon>Streptophyta</taxon>
        <taxon>Embryophyta</taxon>
        <taxon>Tracheophyta</taxon>
        <taxon>Spermatophyta</taxon>
        <taxon>Magnoliopsida</taxon>
        <taxon>Liliopsida</taxon>
        <taxon>Poales</taxon>
        <taxon>Poaceae</taxon>
        <taxon>PACMAD clade</taxon>
        <taxon>Panicoideae</taxon>
        <taxon>Panicodae</taxon>
        <taxon>Paniceae</taxon>
        <taxon>Cenchrinae</taxon>
        <taxon>Setaria</taxon>
    </lineage>
</organism>
<reference evidence="3" key="2">
    <citation type="submission" date="2015-07" db="EMBL/GenBank/DDBJ databases">
        <authorList>
            <person name="Noorani M."/>
        </authorList>
    </citation>
    <scope>NUCLEOTIDE SEQUENCE</scope>
    <source>
        <strain evidence="3">Yugu1</strain>
    </source>
</reference>
<protein>
    <recommendedName>
        <fullName evidence="2">BTB domain-containing protein</fullName>
    </recommendedName>
</protein>
<evidence type="ECO:0000313" key="4">
    <source>
        <dbReference type="EnsemblPlants" id="KQL11293"/>
    </source>
</evidence>
<evidence type="ECO:0000313" key="3">
    <source>
        <dbReference type="EMBL" id="RCV22252.1"/>
    </source>
</evidence>
<dbReference type="Gramene" id="KQL11293">
    <property type="protein sequence ID" value="KQL11293"/>
    <property type="gene ID" value="SETIT_008225mg"/>
</dbReference>
<dbReference type="SUPFAM" id="SSF54695">
    <property type="entry name" value="POZ domain"/>
    <property type="match status" value="1"/>
</dbReference>
<keyword evidence="5" id="KW-1185">Reference proteome</keyword>
<dbReference type="Pfam" id="PF00651">
    <property type="entry name" value="BTB"/>
    <property type="match status" value="1"/>
</dbReference>
<dbReference type="PANTHER" id="PTHR26379:SF431">
    <property type="entry name" value="BTB DOMAIN-CONTAINING PROTEIN"/>
    <property type="match status" value="1"/>
</dbReference>
<dbReference type="InterPro" id="IPR045005">
    <property type="entry name" value="BPM1-6"/>
</dbReference>
<gene>
    <name evidence="3" type="ORF">SETIT_4G205700v2</name>
</gene>
<dbReference type="AlphaFoldDB" id="K3Y206"/>
<accession>K3Y206</accession>
<dbReference type="InterPro" id="IPR000210">
    <property type="entry name" value="BTB/POZ_dom"/>
</dbReference>
<feature type="domain" description="BTB" evidence="2">
    <location>
        <begin position="133"/>
        <end position="232"/>
    </location>
</feature>
<dbReference type="eggNOG" id="KOG1987">
    <property type="taxonomic scope" value="Eukaryota"/>
</dbReference>
<dbReference type="EnsemblPlants" id="KQL11293">
    <property type="protein sequence ID" value="KQL11293"/>
    <property type="gene ID" value="SETIT_008225mg"/>
</dbReference>
<dbReference type="Proteomes" id="UP000004995">
    <property type="component" value="Unassembled WGS sequence"/>
</dbReference>
<dbReference type="InterPro" id="IPR011333">
    <property type="entry name" value="SKP1/BTB/POZ_sf"/>
</dbReference>
<reference evidence="3 5" key="1">
    <citation type="journal article" date="2012" name="Nat. Biotechnol.">
        <title>Reference genome sequence of the model plant Setaria.</title>
        <authorList>
            <person name="Bennetzen J.L."/>
            <person name="Schmutz J."/>
            <person name="Wang H."/>
            <person name="Percifield R."/>
            <person name="Hawkins J."/>
            <person name="Pontaroli A.C."/>
            <person name="Estep M."/>
            <person name="Feng L."/>
            <person name="Vaughn J.N."/>
            <person name="Grimwood J."/>
            <person name="Jenkins J."/>
            <person name="Barry K."/>
            <person name="Lindquist E."/>
            <person name="Hellsten U."/>
            <person name="Deshpande S."/>
            <person name="Wang X."/>
            <person name="Wu X."/>
            <person name="Mitros T."/>
            <person name="Triplett J."/>
            <person name="Yang X."/>
            <person name="Ye C.Y."/>
            <person name="Mauro-Herrera M."/>
            <person name="Wang L."/>
            <person name="Li P."/>
            <person name="Sharma M."/>
            <person name="Sharma R."/>
            <person name="Ronald P.C."/>
            <person name="Panaud O."/>
            <person name="Kellogg E.A."/>
            <person name="Brutnell T.P."/>
            <person name="Doust A.N."/>
            <person name="Tuskan G.A."/>
            <person name="Rokhsar D."/>
            <person name="Devos K.M."/>
        </authorList>
    </citation>
    <scope>NUCLEOTIDE SEQUENCE [LARGE SCALE GENOMIC DNA]</scope>
    <source>
        <strain evidence="5">cv. Yugu1</strain>
        <strain evidence="3">Yugu1</strain>
    </source>
</reference>
<reference evidence="4" key="3">
    <citation type="submission" date="2018-08" db="UniProtKB">
        <authorList>
            <consortium name="EnsemblPlants"/>
        </authorList>
    </citation>
    <scope>IDENTIFICATION</scope>
    <source>
        <strain evidence="4">Yugu1</strain>
    </source>
</reference>
<sequence length="318" mass="35746">MIGGRQWRIRFYRTGIHDPWYPPAGPKGISVILVLMNSAQKVRVLFCAVVGDAIDYDGTFRFQDLKELEFRNGNLEHGFNYLVGHHDIERVWDHSSRVNISCTVTVLEDDYIEVLPPSVGRSICTTIVAQASVNVVFDIGGRVIRARWADVAALSRVMVALLYGSGMGSMSKTVSIKDTNPAGFSLLIKYACEGSLPEEVDLWDTPTNAWPLLLSLTDMYCVKRLKLHCASKMWDLACEKIVTTILRWAFDTNCTQLQEKCMSFIALISPDRSVFYHDNPWSAHQCHDATDYPRLPSGADRLRKVTNAWVRVPSGPTC</sequence>
<dbReference type="EMBL" id="CM003531">
    <property type="protein sequence ID" value="RCV22252.1"/>
    <property type="molecule type" value="Genomic_DNA"/>
</dbReference>
<evidence type="ECO:0000256" key="1">
    <source>
        <dbReference type="ARBA" id="ARBA00004906"/>
    </source>
</evidence>
<dbReference type="GO" id="GO:0016567">
    <property type="term" value="P:protein ubiquitination"/>
    <property type="evidence" value="ECO:0007669"/>
    <property type="project" value="InterPro"/>
</dbReference>
<proteinExistence type="predicted"/>
<dbReference type="EMBL" id="AGNK02002593">
    <property type="status" value="NOT_ANNOTATED_CDS"/>
    <property type="molecule type" value="Genomic_DNA"/>
</dbReference>
<name>K3Y206_SETIT</name>
<dbReference type="HOGENOM" id="CLU_093313_0_0_1"/>
<dbReference type="OrthoDB" id="194443at2759"/>
<dbReference type="Gene3D" id="3.30.710.10">
    <property type="entry name" value="Potassium Channel Kv1.1, Chain A"/>
    <property type="match status" value="1"/>
</dbReference>
<evidence type="ECO:0000259" key="2">
    <source>
        <dbReference type="Pfam" id="PF00651"/>
    </source>
</evidence>
<comment type="pathway">
    <text evidence="1">Protein modification; protein ubiquitination.</text>
</comment>